<evidence type="ECO:0000256" key="4">
    <source>
        <dbReference type="ARBA" id="ARBA00023163"/>
    </source>
</evidence>
<comment type="similarity">
    <text evidence="1">Belongs to the sigma-70 factor family. ECF subfamily.</text>
</comment>
<dbReference type="Pfam" id="PF08281">
    <property type="entry name" value="Sigma70_r4_2"/>
    <property type="match status" value="1"/>
</dbReference>
<evidence type="ECO:0000313" key="10">
    <source>
        <dbReference type="Proteomes" id="UP000536746"/>
    </source>
</evidence>
<name>A0A246WQS0_9BURK</name>
<sequence length="170" mass="19160">MSITDPQHRHLATLYSDHHGWLKAWLRGKLGCAADAADLAQDTFLRLLNRDESQAHGLRQPRAYLTRIAQGLVIDHWRRRDVERAYLDALAAMPEAELPSPETRLLIIDTLVRIDAALDALKPRTRQAFLLAQLEGLSGPAIAARLGVSLATVERDLNAAWQQCYRVYFL</sequence>
<dbReference type="InterPro" id="IPR014284">
    <property type="entry name" value="RNA_pol_sigma-70_dom"/>
</dbReference>
<proteinExistence type="inferred from homology"/>
<dbReference type="RefSeq" id="WP_079218834.1">
    <property type="nucleotide sequence ID" value="NZ_CP018845.1"/>
</dbReference>
<evidence type="ECO:0000313" key="8">
    <source>
        <dbReference type="EMBL" id="OWY28741.1"/>
    </source>
</evidence>
<evidence type="ECO:0000313" key="9">
    <source>
        <dbReference type="Proteomes" id="UP000197596"/>
    </source>
</evidence>
<dbReference type="SUPFAM" id="SSF88659">
    <property type="entry name" value="Sigma3 and sigma4 domains of RNA polymerase sigma factors"/>
    <property type="match status" value="1"/>
</dbReference>
<reference evidence="8 9" key="1">
    <citation type="submission" date="2017-06" db="EMBL/GenBank/DDBJ databases">
        <title>Herbaspirillum phytohormonus sp. nov., isolated from the root nodule of Robinia pseudoacacia in lead-zinc mine.</title>
        <authorList>
            <person name="Fan M."/>
            <person name="Lin Y."/>
        </authorList>
    </citation>
    <scope>NUCLEOTIDE SEQUENCE [LARGE SCALE GENOMIC DNA]</scope>
    <source>
        <strain evidence="8 9">HZ10</strain>
    </source>
</reference>
<dbReference type="OrthoDB" id="9180690at2"/>
<dbReference type="PANTHER" id="PTHR43133">
    <property type="entry name" value="RNA POLYMERASE ECF-TYPE SIGMA FACTO"/>
    <property type="match status" value="1"/>
</dbReference>
<dbReference type="InterPro" id="IPR007627">
    <property type="entry name" value="RNA_pol_sigma70_r2"/>
</dbReference>
<organism evidence="8 9">
    <name type="scientific">Herbaspirillum robiniae</name>
    <dbReference type="NCBI Taxonomy" id="2014887"/>
    <lineage>
        <taxon>Bacteria</taxon>
        <taxon>Pseudomonadati</taxon>
        <taxon>Pseudomonadota</taxon>
        <taxon>Betaproteobacteria</taxon>
        <taxon>Burkholderiales</taxon>
        <taxon>Oxalobacteraceae</taxon>
        <taxon>Herbaspirillum</taxon>
    </lineage>
</organism>
<protein>
    <submittedName>
        <fullName evidence="8">RNA polymerase subunit sigma</fullName>
    </submittedName>
    <submittedName>
        <fullName evidence="7">Sigma-70 family RNA polymerase sigma factor</fullName>
    </submittedName>
</protein>
<keyword evidence="10" id="KW-1185">Reference proteome</keyword>
<dbReference type="NCBIfam" id="NF009180">
    <property type="entry name" value="PRK12528.1"/>
    <property type="match status" value="1"/>
</dbReference>
<dbReference type="Pfam" id="PF04542">
    <property type="entry name" value="Sigma70_r2"/>
    <property type="match status" value="1"/>
</dbReference>
<dbReference type="InterPro" id="IPR013325">
    <property type="entry name" value="RNA_pol_sigma_r2"/>
</dbReference>
<evidence type="ECO:0000259" key="5">
    <source>
        <dbReference type="Pfam" id="PF04542"/>
    </source>
</evidence>
<dbReference type="InterPro" id="IPR013324">
    <property type="entry name" value="RNA_pol_sigma_r3/r4-like"/>
</dbReference>
<dbReference type="SUPFAM" id="SSF88946">
    <property type="entry name" value="Sigma2 domain of RNA polymerase sigma factors"/>
    <property type="match status" value="1"/>
</dbReference>
<dbReference type="InterPro" id="IPR036388">
    <property type="entry name" value="WH-like_DNA-bd_sf"/>
</dbReference>
<keyword evidence="4" id="KW-0804">Transcription</keyword>
<dbReference type="InterPro" id="IPR039425">
    <property type="entry name" value="RNA_pol_sigma-70-like"/>
</dbReference>
<evidence type="ECO:0000313" key="7">
    <source>
        <dbReference type="EMBL" id="NUU02265.1"/>
    </source>
</evidence>
<dbReference type="Proteomes" id="UP000536746">
    <property type="component" value="Unassembled WGS sequence"/>
</dbReference>
<accession>A0A246WQS0</accession>
<comment type="caution">
    <text evidence="8">The sequence shown here is derived from an EMBL/GenBank/DDBJ whole genome shotgun (WGS) entry which is preliminary data.</text>
</comment>
<dbReference type="Gene3D" id="1.10.10.10">
    <property type="entry name" value="Winged helix-like DNA-binding domain superfamily/Winged helix DNA-binding domain"/>
    <property type="match status" value="1"/>
</dbReference>
<dbReference type="PANTHER" id="PTHR43133:SF63">
    <property type="entry name" value="RNA POLYMERASE SIGMA FACTOR FECI-RELATED"/>
    <property type="match status" value="1"/>
</dbReference>
<dbReference type="InterPro" id="IPR013249">
    <property type="entry name" value="RNA_pol_sigma70_r4_t2"/>
</dbReference>
<gene>
    <name evidence="8" type="ORF">CEJ42_12210</name>
    <name evidence="7" type="ORF">HNO84_11705</name>
</gene>
<dbReference type="GO" id="GO:0016987">
    <property type="term" value="F:sigma factor activity"/>
    <property type="evidence" value="ECO:0007669"/>
    <property type="project" value="UniProtKB-KW"/>
</dbReference>
<keyword evidence="3" id="KW-0731">Sigma factor</keyword>
<dbReference type="NCBIfam" id="TIGR02937">
    <property type="entry name" value="sigma70-ECF"/>
    <property type="match status" value="1"/>
</dbReference>
<evidence type="ECO:0000259" key="6">
    <source>
        <dbReference type="Pfam" id="PF08281"/>
    </source>
</evidence>
<keyword evidence="2" id="KW-0805">Transcription regulation</keyword>
<reference evidence="7 10" key="2">
    <citation type="journal article" date="2020" name="Front. Plant Sci.">
        <title>Isolation of Rhizosphere Bacteria That Improve Quality and Water Stress Tolerance in Greenhouse Ornamentals.</title>
        <authorList>
            <person name="Nordstedt N.P."/>
            <person name="Jones M.L."/>
        </authorList>
    </citation>
    <scope>NUCLEOTIDE SEQUENCE [LARGE SCALE GENOMIC DNA]</scope>
    <source>
        <strain evidence="7 10">C6C2</strain>
    </source>
</reference>
<dbReference type="GO" id="GO:0006352">
    <property type="term" value="P:DNA-templated transcription initiation"/>
    <property type="evidence" value="ECO:0007669"/>
    <property type="project" value="InterPro"/>
</dbReference>
<evidence type="ECO:0000256" key="2">
    <source>
        <dbReference type="ARBA" id="ARBA00023015"/>
    </source>
</evidence>
<feature type="domain" description="RNA polymerase sigma-70 region 2" evidence="5">
    <location>
        <begin position="14"/>
        <end position="81"/>
    </location>
</feature>
<dbReference type="Gene3D" id="1.10.1740.10">
    <property type="match status" value="1"/>
</dbReference>
<evidence type="ECO:0000256" key="1">
    <source>
        <dbReference type="ARBA" id="ARBA00010641"/>
    </source>
</evidence>
<dbReference type="Proteomes" id="UP000197596">
    <property type="component" value="Unassembled WGS sequence"/>
</dbReference>
<dbReference type="FunFam" id="1.10.1740.10:FF:000009">
    <property type="entry name" value="RNA polymerase sigma factor"/>
    <property type="match status" value="1"/>
</dbReference>
<evidence type="ECO:0000256" key="3">
    <source>
        <dbReference type="ARBA" id="ARBA00023082"/>
    </source>
</evidence>
<dbReference type="AlphaFoldDB" id="A0A246WQS0"/>
<feature type="domain" description="RNA polymerase sigma factor 70 region 4 type 2" evidence="6">
    <location>
        <begin position="112"/>
        <end position="160"/>
    </location>
</feature>
<dbReference type="GO" id="GO:0003677">
    <property type="term" value="F:DNA binding"/>
    <property type="evidence" value="ECO:0007669"/>
    <property type="project" value="InterPro"/>
</dbReference>
<dbReference type="EMBL" id="JABFMT010000010">
    <property type="protein sequence ID" value="NUU02265.1"/>
    <property type="molecule type" value="Genomic_DNA"/>
</dbReference>
<dbReference type="EMBL" id="NJGU01000006">
    <property type="protein sequence ID" value="OWY28741.1"/>
    <property type="molecule type" value="Genomic_DNA"/>
</dbReference>